<organism evidence="1 2">
    <name type="scientific">Waterburya agarophytonicola KI4</name>
    <dbReference type="NCBI Taxonomy" id="2874699"/>
    <lineage>
        <taxon>Bacteria</taxon>
        <taxon>Bacillati</taxon>
        <taxon>Cyanobacteriota</taxon>
        <taxon>Cyanophyceae</taxon>
        <taxon>Pleurocapsales</taxon>
        <taxon>Hyellaceae</taxon>
        <taxon>Waterburya</taxon>
        <taxon>Waterburya agarophytonicola</taxon>
    </lineage>
</organism>
<accession>A0A964BW08</accession>
<dbReference type="Proteomes" id="UP000729733">
    <property type="component" value="Unassembled WGS sequence"/>
</dbReference>
<reference evidence="1" key="1">
    <citation type="journal article" date="2021" name="Antonie Van Leeuwenhoek">
        <title>Draft genome and description of Waterburya agarophytonicola gen. nov. sp. nov. (Pleurocapsales, Cyanobacteria): a seaweed symbiont.</title>
        <authorList>
            <person name="Bonthond G."/>
            <person name="Shalygin S."/>
            <person name="Bayer T."/>
            <person name="Weinberger F."/>
        </authorList>
    </citation>
    <scope>NUCLEOTIDE SEQUENCE</scope>
    <source>
        <strain evidence="1">KI4</strain>
    </source>
</reference>
<dbReference type="Pfam" id="PF05565">
    <property type="entry name" value="Sipho_Gp157"/>
    <property type="match status" value="1"/>
</dbReference>
<dbReference type="EMBL" id="JADWDC010000058">
    <property type="protein sequence ID" value="MCC0178907.1"/>
    <property type="molecule type" value="Genomic_DNA"/>
</dbReference>
<dbReference type="AlphaFoldDB" id="A0A964BW08"/>
<name>A0A964BW08_9CYAN</name>
<proteinExistence type="predicted"/>
<evidence type="ECO:0000313" key="2">
    <source>
        <dbReference type="Proteomes" id="UP000729733"/>
    </source>
</evidence>
<keyword evidence="2" id="KW-1185">Reference proteome</keyword>
<dbReference type="InterPro" id="IPR008840">
    <property type="entry name" value="Sipho_Gp157"/>
</dbReference>
<gene>
    <name evidence="1" type="ORF">I4641_18220</name>
</gene>
<comment type="caution">
    <text evidence="1">The sequence shown here is derived from an EMBL/GenBank/DDBJ whole genome shotgun (WGS) entry which is preliminary data.</text>
</comment>
<protein>
    <submittedName>
        <fullName evidence="1">Siphovirus Gp157 family protein</fullName>
    </submittedName>
</protein>
<evidence type="ECO:0000313" key="1">
    <source>
        <dbReference type="EMBL" id="MCC0178907.1"/>
    </source>
</evidence>
<sequence length="184" mass="21023">MHSVEKTRNQFKYSSTRAVELWNLLKQTKDESDLEILTASFLQHKSDQEVAIDAVADVAEQIEAEIAAIAARKQHLVELHNRAIERLKSKKETIDRTIIKLHESGAIANKTEGLSRTIKIQNNPPSCQVLIQTEDLPEEYRYEKVEIKPDKKAITQAWKQGIEVEGTEVFQKQRVVYGLSKDIT</sequence>